<accession>A0ABW1BUH1</accession>
<gene>
    <name evidence="1" type="ORF">ACFPUY_16190</name>
</gene>
<dbReference type="Proteomes" id="UP001596096">
    <property type="component" value="Unassembled WGS sequence"/>
</dbReference>
<keyword evidence="2" id="KW-1185">Reference proteome</keyword>
<sequence length="141" mass="15556">MLAELGIGIIQGAAQALTDRFIKGRETSATIQSLIDEVAEIKELQARDRESLADIQRQLAQIIDYTSGLAVQQSTVVFTPTPDAPSVEFALANLDLEISRLRHALLNGTGDPQKSQNDPSSILYRLDEEIEHLRQDTEGDR</sequence>
<dbReference type="EMBL" id="JBHSNW010000007">
    <property type="protein sequence ID" value="MFC5816637.1"/>
    <property type="molecule type" value="Genomic_DNA"/>
</dbReference>
<evidence type="ECO:0000313" key="1">
    <source>
        <dbReference type="EMBL" id="MFC5816637.1"/>
    </source>
</evidence>
<proteinExistence type="predicted"/>
<comment type="caution">
    <text evidence="1">The sequence shown here is derived from an EMBL/GenBank/DDBJ whole genome shotgun (WGS) entry which is preliminary data.</text>
</comment>
<protein>
    <submittedName>
        <fullName evidence="1">Uncharacterized protein</fullName>
    </submittedName>
</protein>
<dbReference type="RefSeq" id="WP_219549241.1">
    <property type="nucleotide sequence ID" value="NZ_JAHKRN010000045.1"/>
</dbReference>
<organism evidence="1 2">
    <name type="scientific">Nonomuraea harbinensis</name>
    <dbReference type="NCBI Taxonomy" id="1286938"/>
    <lineage>
        <taxon>Bacteria</taxon>
        <taxon>Bacillati</taxon>
        <taxon>Actinomycetota</taxon>
        <taxon>Actinomycetes</taxon>
        <taxon>Streptosporangiales</taxon>
        <taxon>Streptosporangiaceae</taxon>
        <taxon>Nonomuraea</taxon>
    </lineage>
</organism>
<name>A0ABW1BUH1_9ACTN</name>
<reference evidence="2" key="1">
    <citation type="journal article" date="2019" name="Int. J. Syst. Evol. Microbiol.">
        <title>The Global Catalogue of Microorganisms (GCM) 10K type strain sequencing project: providing services to taxonomists for standard genome sequencing and annotation.</title>
        <authorList>
            <consortium name="The Broad Institute Genomics Platform"/>
            <consortium name="The Broad Institute Genome Sequencing Center for Infectious Disease"/>
            <person name="Wu L."/>
            <person name="Ma J."/>
        </authorList>
    </citation>
    <scope>NUCLEOTIDE SEQUENCE [LARGE SCALE GENOMIC DNA]</scope>
    <source>
        <strain evidence="2">CGMCC 4.7106</strain>
    </source>
</reference>
<evidence type="ECO:0000313" key="2">
    <source>
        <dbReference type="Proteomes" id="UP001596096"/>
    </source>
</evidence>